<accession>A0AAV3XWR4</accession>
<evidence type="ECO:0008006" key="3">
    <source>
        <dbReference type="Google" id="ProtNLM"/>
    </source>
</evidence>
<dbReference type="Proteomes" id="UP000735302">
    <property type="component" value="Unassembled WGS sequence"/>
</dbReference>
<protein>
    <recommendedName>
        <fullName evidence="3">Chitin-binding type-2 domain-containing protein</fullName>
    </recommendedName>
</protein>
<proteinExistence type="predicted"/>
<evidence type="ECO:0000313" key="1">
    <source>
        <dbReference type="EMBL" id="GFN74198.1"/>
    </source>
</evidence>
<dbReference type="AlphaFoldDB" id="A0AAV3XWR4"/>
<gene>
    <name evidence="1" type="ORF">PoB_000070400</name>
</gene>
<name>A0AAV3XWR4_9GAST</name>
<organism evidence="1 2">
    <name type="scientific">Plakobranchus ocellatus</name>
    <dbReference type="NCBI Taxonomy" id="259542"/>
    <lineage>
        <taxon>Eukaryota</taxon>
        <taxon>Metazoa</taxon>
        <taxon>Spiralia</taxon>
        <taxon>Lophotrochozoa</taxon>
        <taxon>Mollusca</taxon>
        <taxon>Gastropoda</taxon>
        <taxon>Heterobranchia</taxon>
        <taxon>Euthyneura</taxon>
        <taxon>Panpulmonata</taxon>
        <taxon>Sacoglossa</taxon>
        <taxon>Placobranchoidea</taxon>
        <taxon>Plakobranchidae</taxon>
        <taxon>Plakobranchus</taxon>
    </lineage>
</organism>
<keyword evidence="2" id="KW-1185">Reference proteome</keyword>
<comment type="caution">
    <text evidence="1">The sequence shown here is derived from an EMBL/GenBank/DDBJ whole genome shotgun (WGS) entry which is preliminary data.</text>
</comment>
<reference evidence="1 2" key="1">
    <citation type="journal article" date="2021" name="Elife">
        <title>Chloroplast acquisition without the gene transfer in kleptoplastic sea slugs, Plakobranchus ocellatus.</title>
        <authorList>
            <person name="Maeda T."/>
            <person name="Takahashi S."/>
            <person name="Yoshida T."/>
            <person name="Shimamura S."/>
            <person name="Takaki Y."/>
            <person name="Nagai Y."/>
            <person name="Toyoda A."/>
            <person name="Suzuki Y."/>
            <person name="Arimoto A."/>
            <person name="Ishii H."/>
            <person name="Satoh N."/>
            <person name="Nishiyama T."/>
            <person name="Hasebe M."/>
            <person name="Maruyama T."/>
            <person name="Minagawa J."/>
            <person name="Obokata J."/>
            <person name="Shigenobu S."/>
        </authorList>
    </citation>
    <scope>NUCLEOTIDE SEQUENCE [LARGE SCALE GENOMIC DNA]</scope>
</reference>
<dbReference type="EMBL" id="BLXT01000055">
    <property type="protein sequence ID" value="GFN74198.1"/>
    <property type="molecule type" value="Genomic_DNA"/>
</dbReference>
<evidence type="ECO:0000313" key="2">
    <source>
        <dbReference type="Proteomes" id="UP000735302"/>
    </source>
</evidence>
<sequence length="218" mass="24407">MRKTDLFYFTDDIVMREACGNFNSGGALVNPCCEHKVDIAVKNCTGYYVYYLSPTPSCPVAYCAGDVPPCPLGKWSTTGFAPCKAAHPAMKIPPVLSGPHIQNKSFEFRCDLQFAPRDPDQRFEVIWTFDGKEDPAIPPKILRDPERSASLDGSLLRGHMNSNVRLFDILKRRICRTVSDFKSRTNTVLVEIEKPYGKPYGDFAVWHRTIESGLHGSA</sequence>